<feature type="region of interest" description="Disordered" evidence="1">
    <location>
        <begin position="945"/>
        <end position="971"/>
    </location>
</feature>
<organism evidence="2">
    <name type="scientific">uncultured Caudovirales phage</name>
    <dbReference type="NCBI Taxonomy" id="2100421"/>
    <lineage>
        <taxon>Viruses</taxon>
        <taxon>Duplodnaviria</taxon>
        <taxon>Heunggongvirae</taxon>
        <taxon>Uroviricota</taxon>
        <taxon>Caudoviricetes</taxon>
        <taxon>Peduoviridae</taxon>
        <taxon>Maltschvirus</taxon>
        <taxon>Maltschvirus maltsch</taxon>
    </lineage>
</organism>
<feature type="region of interest" description="Disordered" evidence="1">
    <location>
        <begin position="331"/>
        <end position="363"/>
    </location>
</feature>
<evidence type="ECO:0000313" key="2">
    <source>
        <dbReference type="EMBL" id="CAB4203440.1"/>
    </source>
</evidence>
<proteinExistence type="predicted"/>
<feature type="region of interest" description="Disordered" evidence="1">
    <location>
        <begin position="1"/>
        <end position="25"/>
    </location>
</feature>
<sequence>MTSRNAALSLAQDHKEAQDAFDRGDISEREMKAKLAQIASEVEDRDIQREFRTALARQMGESMSALHLLADSLMERETAVAVSLPYQHGKPVQGDQKGFVDAMETIWDRAQRLTRSLDTIMQRTDDFKKEIAKGPQRAIISNVLPALKRDLDKQYGQFAEARDLMWTFSDKYGGPNQKEARKKIIDSDGVPDLWVLEREMALKSQREKPKASLTDMTADDLLKRINNMVGDIPGALTEVGEAAAHLKARVDYVLKRQEVGKSALTGKKWTDEMEHTISRMIDLADRVQNGFFALVGGIARAAAELGSRTSRFNEGSEYLTDLMECEACKGTCGDGEDEDEKDDDTEEVEPDNEGGGAVHEASGDIEAKVLDHVRRAGRRGVSLTDMAASPAFRGVNFGKIDRAAEKLSDRGAVSMSDEGHEGIVLTMAEAAEKWVAWAEDKAGDMVMFVSPTSKSAARKYANDSDVSAIIDDGGTFEFHTVENALSRHFIGSNSKIDAPWFASLPPTDKKNLGVFLKSAPVQESGEAWYSVRAFKGDKDVTDTAEGRDALGGSHPSRRISASLRSMQKVVAEADHKSDIKLRVVRCDRDGKPTESVEEASAAIKIGDEFKDEHGVWVVDGVEGNTPDIWRIWLRGRGKGHAKAIGGAELRRFYTKVGVTESYGPGVPDKTTKIGPDKTRVKHSYLGKGIASEEDGKLKIVWANGDVSFPQKGSAILRDLVMEAAPAGADADLLDAVKKNKTLSVDQLQFWADRLNMSVRSVRSRLDRMVDDGLLVRTPTKKSYLLATATTEAISEAVLAESTISNTDAAIAAMSALNSLKSEKMLRIPRASALIFADALEARLGSPVKAAVLMRAWAEMSGEEAPAAVEGILAKHGLVLAEGTSTFTRIETARIAMYGLLATYAGGFNVPDPMVREFAQNVATYFGPPITKAKLVDWYESNKDTPLGQIDPTAKPSSKPVDPRPNNGEKGAAWESVEEANLNESTYAKADVADIAVQATVKAANSAKLRLHRNYLTAFAQDIADRLGSPVTKASVMGQFADIVMAESATESAIEEGMFDDSFFAINNDVEFVLHVMSNKVEIGMGGEWWSGQIKIGKTILKHPKGNVDPGYAPVTVEVRKSSVNPSGFTFAVSGGFGHDAEFTLTLK</sequence>
<accession>A0A6J5RXQ8</accession>
<feature type="compositionally biased region" description="Acidic residues" evidence="1">
    <location>
        <begin position="334"/>
        <end position="352"/>
    </location>
</feature>
<gene>
    <name evidence="2" type="ORF">UFOVP1382_56</name>
</gene>
<dbReference type="EMBL" id="LR797331">
    <property type="protein sequence ID" value="CAB4203440.1"/>
    <property type="molecule type" value="Genomic_DNA"/>
</dbReference>
<feature type="compositionally biased region" description="Basic and acidic residues" evidence="1">
    <location>
        <begin position="12"/>
        <end position="25"/>
    </location>
</feature>
<evidence type="ECO:0000256" key="1">
    <source>
        <dbReference type="SAM" id="MobiDB-lite"/>
    </source>
</evidence>
<reference evidence="2" key="1">
    <citation type="submission" date="2020-05" db="EMBL/GenBank/DDBJ databases">
        <authorList>
            <person name="Chiriac C."/>
            <person name="Salcher M."/>
            <person name="Ghai R."/>
            <person name="Kavagutti S V."/>
        </authorList>
    </citation>
    <scope>NUCLEOTIDE SEQUENCE</scope>
</reference>
<protein>
    <submittedName>
        <fullName evidence="2">Uncharacterized protein</fullName>
    </submittedName>
</protein>
<name>A0A6J5RXQ8_9CAUD</name>